<keyword evidence="1" id="KW-1133">Transmembrane helix</keyword>
<evidence type="ECO:0000313" key="2">
    <source>
        <dbReference type="EMBL" id="KAH8101172.1"/>
    </source>
</evidence>
<dbReference type="Proteomes" id="UP000813824">
    <property type="component" value="Unassembled WGS sequence"/>
</dbReference>
<sequence length="135" mass="15265">MSSKLKILTLSATVSQSMNSTLQTVGGNTYFQSHSQTVHYILSTWTLWWIPYTFFALALAQQRSAGQKVVINIPRFPHETELATERSRAGRSRSLVDLFRRRICLVLTLTASTEKMITGNPDDVQTLSTHDQILH</sequence>
<accession>A0A8K0UPL3</accession>
<organism evidence="2 3">
    <name type="scientific">Cristinia sonorae</name>
    <dbReference type="NCBI Taxonomy" id="1940300"/>
    <lineage>
        <taxon>Eukaryota</taxon>
        <taxon>Fungi</taxon>
        <taxon>Dikarya</taxon>
        <taxon>Basidiomycota</taxon>
        <taxon>Agaricomycotina</taxon>
        <taxon>Agaricomycetes</taxon>
        <taxon>Agaricomycetidae</taxon>
        <taxon>Agaricales</taxon>
        <taxon>Pleurotineae</taxon>
        <taxon>Stephanosporaceae</taxon>
        <taxon>Cristinia</taxon>
    </lineage>
</organism>
<reference evidence="2" key="1">
    <citation type="journal article" date="2021" name="New Phytol.">
        <title>Evolutionary innovations through gain and loss of genes in the ectomycorrhizal Boletales.</title>
        <authorList>
            <person name="Wu G."/>
            <person name="Miyauchi S."/>
            <person name="Morin E."/>
            <person name="Kuo A."/>
            <person name="Drula E."/>
            <person name="Varga T."/>
            <person name="Kohler A."/>
            <person name="Feng B."/>
            <person name="Cao Y."/>
            <person name="Lipzen A."/>
            <person name="Daum C."/>
            <person name="Hundley H."/>
            <person name="Pangilinan J."/>
            <person name="Johnson J."/>
            <person name="Barry K."/>
            <person name="LaButti K."/>
            <person name="Ng V."/>
            <person name="Ahrendt S."/>
            <person name="Min B."/>
            <person name="Choi I.G."/>
            <person name="Park H."/>
            <person name="Plett J.M."/>
            <person name="Magnuson J."/>
            <person name="Spatafora J.W."/>
            <person name="Nagy L.G."/>
            <person name="Henrissat B."/>
            <person name="Grigoriev I.V."/>
            <person name="Yang Z.L."/>
            <person name="Xu J."/>
            <person name="Martin F.M."/>
        </authorList>
    </citation>
    <scope>NUCLEOTIDE SEQUENCE</scope>
    <source>
        <strain evidence="2">KKN 215</strain>
    </source>
</reference>
<evidence type="ECO:0000313" key="3">
    <source>
        <dbReference type="Proteomes" id="UP000813824"/>
    </source>
</evidence>
<feature type="transmembrane region" description="Helical" evidence="1">
    <location>
        <begin position="37"/>
        <end position="60"/>
    </location>
</feature>
<protein>
    <submittedName>
        <fullName evidence="2">Uncharacterized protein</fullName>
    </submittedName>
</protein>
<keyword evidence="1" id="KW-0472">Membrane</keyword>
<keyword evidence="1" id="KW-0812">Transmembrane</keyword>
<name>A0A8K0UPL3_9AGAR</name>
<gene>
    <name evidence="2" type="ORF">BXZ70DRAFT_906818</name>
</gene>
<proteinExistence type="predicted"/>
<dbReference type="AlphaFoldDB" id="A0A8K0UPL3"/>
<comment type="caution">
    <text evidence="2">The sequence shown here is derived from an EMBL/GenBank/DDBJ whole genome shotgun (WGS) entry which is preliminary data.</text>
</comment>
<keyword evidence="3" id="KW-1185">Reference proteome</keyword>
<evidence type="ECO:0000256" key="1">
    <source>
        <dbReference type="SAM" id="Phobius"/>
    </source>
</evidence>
<dbReference type="EMBL" id="JAEVFJ010000013">
    <property type="protein sequence ID" value="KAH8101172.1"/>
    <property type="molecule type" value="Genomic_DNA"/>
</dbReference>